<dbReference type="Proteomes" id="UP000503447">
    <property type="component" value="Chromosome"/>
</dbReference>
<gene>
    <name evidence="1" type="ORF">FTUN_0617</name>
    <name evidence="2" type="ORF">FTUN_8870</name>
</gene>
<dbReference type="KEGG" id="ftj:FTUN_0617"/>
<evidence type="ECO:0000313" key="3">
    <source>
        <dbReference type="Proteomes" id="UP000503447"/>
    </source>
</evidence>
<dbReference type="RefSeq" id="WP_171469377.1">
    <property type="nucleotide sequence ID" value="NZ_CP053452.2"/>
</dbReference>
<accession>A0A6M5Z798</accession>
<protein>
    <submittedName>
        <fullName evidence="2">Uncharacterized protein</fullName>
    </submittedName>
</protein>
<dbReference type="AlphaFoldDB" id="A0A6M5Z798"/>
<name>A0A6M5Z798_9BACT</name>
<organism evidence="2 3">
    <name type="scientific">Frigoriglobus tundricola</name>
    <dbReference type="NCBI Taxonomy" id="2774151"/>
    <lineage>
        <taxon>Bacteria</taxon>
        <taxon>Pseudomonadati</taxon>
        <taxon>Planctomycetota</taxon>
        <taxon>Planctomycetia</taxon>
        <taxon>Gemmatales</taxon>
        <taxon>Gemmataceae</taxon>
        <taxon>Frigoriglobus</taxon>
    </lineage>
</organism>
<dbReference type="EMBL" id="CP053452">
    <property type="protein sequence ID" value="QJW93114.1"/>
    <property type="molecule type" value="Genomic_DNA"/>
</dbReference>
<dbReference type="KEGG" id="ftj:FTUN_8870"/>
<evidence type="ECO:0000313" key="1">
    <source>
        <dbReference type="EMBL" id="QJW93114.1"/>
    </source>
</evidence>
<sequence length="75" mass="7752">MIDPFSWLRRKAAEAIVSGVADGVKAVTPEGEQPPADLAELRAMLATAVQPKPLAAAKADAAEADAEPTKGKRGK</sequence>
<reference evidence="2" key="2">
    <citation type="submission" date="2020-07" db="EMBL/GenBank/DDBJ databases">
        <title>Frigoriglobus tundricola gen. nov., sp. nov., a psychrotolerant cellulolytic planctomycete of the family Gemmataceae with two divergent copies of 16S rRNA gene.</title>
        <authorList>
            <person name="Kulichevskaya I.S."/>
            <person name="Ivanova A.A."/>
            <person name="Naumoff D.G."/>
            <person name="Beletsky A.V."/>
            <person name="Rijpstra W.I.C."/>
            <person name="Sinninghe Damste J.S."/>
            <person name="Mardanov A.V."/>
            <person name="Ravin N.V."/>
            <person name="Dedysh S.N."/>
        </authorList>
    </citation>
    <scope>NUCLEOTIDE SEQUENCE</scope>
    <source>
        <strain evidence="2">PL17</strain>
    </source>
</reference>
<proteinExistence type="predicted"/>
<dbReference type="EMBL" id="CP053452">
    <property type="protein sequence ID" value="QJX01231.1"/>
    <property type="molecule type" value="Genomic_DNA"/>
</dbReference>
<evidence type="ECO:0000313" key="2">
    <source>
        <dbReference type="EMBL" id="QJX01231.1"/>
    </source>
</evidence>
<reference evidence="3" key="1">
    <citation type="submission" date="2020-05" db="EMBL/GenBank/DDBJ databases">
        <title>Frigoriglobus tundricola gen. nov., sp. nov., a psychrotolerant cellulolytic planctomycete of the family Gemmataceae with two divergent copies of 16S rRNA gene.</title>
        <authorList>
            <person name="Kulichevskaya I.S."/>
            <person name="Ivanova A.A."/>
            <person name="Naumoff D.G."/>
            <person name="Beletsky A.V."/>
            <person name="Rijpstra W.I.C."/>
            <person name="Sinninghe Damste J.S."/>
            <person name="Mardanov A.V."/>
            <person name="Ravin N.V."/>
            <person name="Dedysh S.N."/>
        </authorList>
    </citation>
    <scope>NUCLEOTIDE SEQUENCE [LARGE SCALE GENOMIC DNA]</scope>
    <source>
        <strain evidence="3">PL17</strain>
    </source>
</reference>
<keyword evidence="3" id="KW-1185">Reference proteome</keyword>